<accession>A0A545V0T7</accession>
<keyword evidence="2" id="KW-1185">Reference proteome</keyword>
<evidence type="ECO:0000313" key="2">
    <source>
        <dbReference type="Proteomes" id="UP000315783"/>
    </source>
</evidence>
<protein>
    <submittedName>
        <fullName evidence="1">Uncharacterized protein</fullName>
    </submittedName>
</protein>
<dbReference type="Proteomes" id="UP000315783">
    <property type="component" value="Unassembled WGS sequence"/>
</dbReference>
<proteinExistence type="predicted"/>
<comment type="caution">
    <text evidence="1">The sequence shown here is derived from an EMBL/GenBank/DDBJ whole genome shotgun (WGS) entry which is preliminary data.</text>
</comment>
<dbReference type="EMBL" id="SPUK01000008">
    <property type="protein sequence ID" value="TQV95330.1"/>
    <property type="molecule type" value="Genomic_DNA"/>
</dbReference>
<dbReference type="AlphaFoldDB" id="A0A545V0T7"/>
<sequence>MRDPGVDPLCVCLASTPSAPVACNTILATGVEFTDEPTNDNFGPGSRILFFPRQTRAEQMPAEVERDSLATYQLSGGATQDITDCGEALTRIGILAFQHNRTGVELC</sequence>
<evidence type="ECO:0000313" key="1">
    <source>
        <dbReference type="EMBL" id="TQV95330.1"/>
    </source>
</evidence>
<organism evidence="1 2">
    <name type="scientific">Cordyceps javanica</name>
    <dbReference type="NCBI Taxonomy" id="43265"/>
    <lineage>
        <taxon>Eukaryota</taxon>
        <taxon>Fungi</taxon>
        <taxon>Dikarya</taxon>
        <taxon>Ascomycota</taxon>
        <taxon>Pezizomycotina</taxon>
        <taxon>Sordariomycetes</taxon>
        <taxon>Hypocreomycetidae</taxon>
        <taxon>Hypocreales</taxon>
        <taxon>Cordycipitaceae</taxon>
        <taxon>Cordyceps</taxon>
    </lineage>
</organism>
<reference evidence="1 2" key="1">
    <citation type="journal article" date="2019" name="Appl. Microbiol. Biotechnol.">
        <title>Genome sequence of Isaria javanica and comparative genome analysis insights into family S53 peptidase evolution in fungal entomopathogens.</title>
        <authorList>
            <person name="Lin R."/>
            <person name="Zhang X."/>
            <person name="Xin B."/>
            <person name="Zou M."/>
            <person name="Gao Y."/>
            <person name="Qin F."/>
            <person name="Hu Q."/>
            <person name="Xie B."/>
            <person name="Cheng X."/>
        </authorList>
    </citation>
    <scope>NUCLEOTIDE SEQUENCE [LARGE SCALE GENOMIC DNA]</scope>
    <source>
        <strain evidence="1 2">IJ1G</strain>
    </source>
</reference>
<gene>
    <name evidence="1" type="ORF">IF1G_06317</name>
</gene>
<name>A0A545V0T7_9HYPO</name>